<evidence type="ECO:0000313" key="3">
    <source>
        <dbReference type="Proteomes" id="UP001634394"/>
    </source>
</evidence>
<comment type="caution">
    <text evidence="2">The sequence shown here is derived from an EMBL/GenBank/DDBJ whole genome shotgun (WGS) entry which is preliminary data.</text>
</comment>
<proteinExistence type="predicted"/>
<sequence length="201" mass="23828">MVDEDDTCSTRLNDLTKRVDERLYSQGKEITYLRNIVDEQRKSQETSERNHKCQIQRLEQKVHELEQHIKSLKDDQSKLEKEPTEERSAKSIMANKIREQEQIQSANEVNAQLEQVPRRERNSFRELVKRLKSVHENHAKLEEELREYKEQNMIPETDIETHMSLKTLLIMLNTCKAEISKLSEYVKERNDNMLSSDDASN</sequence>
<dbReference type="Proteomes" id="UP001634394">
    <property type="component" value="Unassembled WGS sequence"/>
</dbReference>
<protein>
    <submittedName>
        <fullName evidence="2">Uncharacterized protein</fullName>
    </submittedName>
</protein>
<dbReference type="AlphaFoldDB" id="A0ABD3XQ70"/>
<organism evidence="2 3">
    <name type="scientific">Sinanodonta woodiana</name>
    <name type="common">Chinese pond mussel</name>
    <name type="synonym">Anodonta woodiana</name>
    <dbReference type="NCBI Taxonomy" id="1069815"/>
    <lineage>
        <taxon>Eukaryota</taxon>
        <taxon>Metazoa</taxon>
        <taxon>Spiralia</taxon>
        <taxon>Lophotrochozoa</taxon>
        <taxon>Mollusca</taxon>
        <taxon>Bivalvia</taxon>
        <taxon>Autobranchia</taxon>
        <taxon>Heteroconchia</taxon>
        <taxon>Palaeoheterodonta</taxon>
        <taxon>Unionida</taxon>
        <taxon>Unionoidea</taxon>
        <taxon>Unionidae</taxon>
        <taxon>Unioninae</taxon>
        <taxon>Sinanodonta</taxon>
    </lineage>
</organism>
<reference evidence="2 3" key="1">
    <citation type="submission" date="2024-11" db="EMBL/GenBank/DDBJ databases">
        <title>Chromosome-level genome assembly of the freshwater bivalve Anodonta woodiana.</title>
        <authorList>
            <person name="Chen X."/>
        </authorList>
    </citation>
    <scope>NUCLEOTIDE SEQUENCE [LARGE SCALE GENOMIC DNA]</scope>
    <source>
        <strain evidence="2">MN2024</strain>
        <tissue evidence="2">Gills</tissue>
    </source>
</reference>
<accession>A0ABD3XQ70</accession>
<dbReference type="EMBL" id="JBJQND010000001">
    <property type="protein sequence ID" value="KAL3888207.1"/>
    <property type="molecule type" value="Genomic_DNA"/>
</dbReference>
<evidence type="ECO:0000313" key="2">
    <source>
        <dbReference type="EMBL" id="KAL3888207.1"/>
    </source>
</evidence>
<feature type="compositionally biased region" description="Basic and acidic residues" evidence="1">
    <location>
        <begin position="71"/>
        <end position="89"/>
    </location>
</feature>
<feature type="region of interest" description="Disordered" evidence="1">
    <location>
        <begin position="71"/>
        <end position="90"/>
    </location>
</feature>
<gene>
    <name evidence="2" type="ORF">ACJMK2_000583</name>
</gene>
<name>A0ABD3XQ70_SINWO</name>
<evidence type="ECO:0000256" key="1">
    <source>
        <dbReference type="SAM" id="MobiDB-lite"/>
    </source>
</evidence>
<keyword evidence="3" id="KW-1185">Reference proteome</keyword>